<accession>A0A347ZQA8</accession>
<evidence type="ECO:0000256" key="1">
    <source>
        <dbReference type="ARBA" id="ARBA00004370"/>
    </source>
</evidence>
<dbReference type="OrthoDB" id="9815663at2"/>
<evidence type="ECO:0000256" key="2">
    <source>
        <dbReference type="ARBA" id="ARBA00006962"/>
    </source>
</evidence>
<name>A0A347ZQA8_9CHLR</name>
<reference evidence="7 8" key="1">
    <citation type="submission" date="2018-08" db="EMBL/GenBank/DDBJ databases">
        <title>Genomic Encyclopedia of Type Strains, Phase IV (KMG-IV): sequencing the most valuable type-strain genomes for metagenomic binning, comparative biology and taxonomic classification.</title>
        <authorList>
            <person name="Goeker M."/>
        </authorList>
    </citation>
    <scope>NUCLEOTIDE SEQUENCE [LARGE SCALE GENOMIC DNA]</scope>
    <source>
        <strain evidence="7 8">DSM 23923</strain>
    </source>
</reference>
<evidence type="ECO:0000256" key="3">
    <source>
        <dbReference type="ARBA" id="ARBA00022676"/>
    </source>
</evidence>
<evidence type="ECO:0000256" key="4">
    <source>
        <dbReference type="ARBA" id="ARBA00022679"/>
    </source>
</evidence>
<protein>
    <submittedName>
        <fullName evidence="7">1,2-diacylglycerol 3-beta-galactosyltransferase</fullName>
    </submittedName>
</protein>
<dbReference type="InterPro" id="IPR009695">
    <property type="entry name" value="Diacylglyc_glucosyltr_N"/>
</dbReference>
<dbReference type="Proteomes" id="UP000256388">
    <property type="component" value="Unassembled WGS sequence"/>
</dbReference>
<feature type="domain" description="Diacylglycerol glucosyltransferase N-terminal" evidence="6">
    <location>
        <begin position="21"/>
        <end position="187"/>
    </location>
</feature>
<dbReference type="PANTHER" id="PTHR43025">
    <property type="entry name" value="MONOGALACTOSYLDIACYLGLYCEROL SYNTHASE"/>
    <property type="match status" value="1"/>
</dbReference>
<dbReference type="GO" id="GO:0016758">
    <property type="term" value="F:hexosyltransferase activity"/>
    <property type="evidence" value="ECO:0007669"/>
    <property type="project" value="InterPro"/>
</dbReference>
<organism evidence="7 8">
    <name type="scientific">Pelolinea submarina</name>
    <dbReference type="NCBI Taxonomy" id="913107"/>
    <lineage>
        <taxon>Bacteria</taxon>
        <taxon>Bacillati</taxon>
        <taxon>Chloroflexota</taxon>
        <taxon>Anaerolineae</taxon>
        <taxon>Anaerolineales</taxon>
        <taxon>Anaerolineaceae</taxon>
        <taxon>Pelolinea</taxon>
    </lineage>
</organism>
<dbReference type="GO" id="GO:0009247">
    <property type="term" value="P:glycolipid biosynthetic process"/>
    <property type="evidence" value="ECO:0007669"/>
    <property type="project" value="InterPro"/>
</dbReference>
<dbReference type="PANTHER" id="PTHR43025:SF3">
    <property type="entry name" value="MONOGALACTOSYLDIACYLGLYCEROL SYNTHASE 1, CHLOROPLASTIC"/>
    <property type="match status" value="1"/>
</dbReference>
<dbReference type="GO" id="GO:0016020">
    <property type="term" value="C:membrane"/>
    <property type="evidence" value="ECO:0007669"/>
    <property type="project" value="UniProtKB-SubCell"/>
</dbReference>
<dbReference type="SUPFAM" id="SSF53756">
    <property type="entry name" value="UDP-Glycosyltransferase/glycogen phosphorylase"/>
    <property type="match status" value="1"/>
</dbReference>
<evidence type="ECO:0000259" key="6">
    <source>
        <dbReference type="Pfam" id="PF06925"/>
    </source>
</evidence>
<comment type="caution">
    <text evidence="7">The sequence shown here is derived from an EMBL/GenBank/DDBJ whole genome shotgun (WGS) entry which is preliminary data.</text>
</comment>
<dbReference type="InterPro" id="IPR050519">
    <property type="entry name" value="Glycosyltransf_28_UgtP"/>
</dbReference>
<dbReference type="AlphaFoldDB" id="A0A347ZQA8"/>
<dbReference type="Pfam" id="PF04101">
    <property type="entry name" value="Glyco_tran_28_C"/>
    <property type="match status" value="1"/>
</dbReference>
<dbReference type="RefSeq" id="WP_116225881.1">
    <property type="nucleotide sequence ID" value="NZ_AP018437.1"/>
</dbReference>
<keyword evidence="3 7" id="KW-0328">Glycosyltransferase</keyword>
<dbReference type="Gene3D" id="3.40.50.2000">
    <property type="entry name" value="Glycogen Phosphorylase B"/>
    <property type="match status" value="2"/>
</dbReference>
<sequence length="378" mass="42639">MTTLKTNPHILFLFSDTGGGHRSASEAIIEALNLEFPGQFSYEMVDFFLDYSPPPLNLAGPTYPAMSRMDYLWGRAFETSDDPDRMRVIYAMLWPYIRLYMYKLHREHPCDVIVSVHPLINTPFLRAKRKKRDNTPYVTVVTDLVSTHTAWFNNQADLIIVPTEQARQNAIRTCINPEKLRVIGLPVADRFSRSSASKQELREKLGWPQDKVVILLVGGGEGMGPLGEVSMKINEAKLDAALVVVTGRNKHLKEKLENHKWDIPAYIYGFVKDMPDFMRAADVLVSKAGPGTISEALIAELPIILYHRISGQEEGNVSYVIDEGAGIWAPEIEDIILALKDWLDHPDQRLQAVSNAKRLARPNASRDIAHAIIDQVKR</sequence>
<feature type="domain" description="Glycosyl transferase family 28 C-terminal" evidence="5">
    <location>
        <begin position="214"/>
        <end position="348"/>
    </location>
</feature>
<proteinExistence type="inferred from homology"/>
<keyword evidence="4 7" id="KW-0808">Transferase</keyword>
<comment type="subcellular location">
    <subcellularLocation>
        <location evidence="1">Membrane</location>
    </subcellularLocation>
</comment>
<keyword evidence="8" id="KW-1185">Reference proteome</keyword>
<comment type="similarity">
    <text evidence="2">Belongs to the glycosyltransferase 28 family.</text>
</comment>
<evidence type="ECO:0000259" key="5">
    <source>
        <dbReference type="Pfam" id="PF04101"/>
    </source>
</evidence>
<gene>
    <name evidence="7" type="ORF">DFR64_2613</name>
</gene>
<dbReference type="InterPro" id="IPR007235">
    <property type="entry name" value="Glyco_trans_28_C"/>
</dbReference>
<evidence type="ECO:0000313" key="7">
    <source>
        <dbReference type="EMBL" id="REG06181.1"/>
    </source>
</evidence>
<dbReference type="EMBL" id="QUMS01000004">
    <property type="protein sequence ID" value="REG06181.1"/>
    <property type="molecule type" value="Genomic_DNA"/>
</dbReference>
<dbReference type="Pfam" id="PF06925">
    <property type="entry name" value="MGDG_synth"/>
    <property type="match status" value="1"/>
</dbReference>
<evidence type="ECO:0000313" key="8">
    <source>
        <dbReference type="Proteomes" id="UP000256388"/>
    </source>
</evidence>